<proteinExistence type="predicted"/>
<dbReference type="PANTHER" id="PTHR14097">
    <property type="entry name" value="OXIDOREDUCTASE HTATIP2"/>
    <property type="match status" value="1"/>
</dbReference>
<dbReference type="PANTHER" id="PTHR14097:SF7">
    <property type="entry name" value="OXIDOREDUCTASE HTATIP2"/>
    <property type="match status" value="1"/>
</dbReference>
<name>A0ABU9K730_9BACI</name>
<protein>
    <submittedName>
        <fullName evidence="1">NAD(P)H-binding protein</fullName>
    </submittedName>
</protein>
<dbReference type="InterPro" id="IPR036291">
    <property type="entry name" value="NAD(P)-bd_dom_sf"/>
</dbReference>
<sequence length="219" mass="24747">MVKERVAVLAGATGLVGSHLIQLLLKSSQYKKVISFVRTSSGIHHEKLDERIISFNTLKLLPHEVVDDVFCCLGTTIKKAGTKEKFKMVDFNYPVELAKVCKAHGAAQYLVISAIGASADSRIFYSRVKGELEEELKKLHYERLHVFRPSLLAGNRKEFRLGEKTGEILSRVIRPAMIGKWRKYRSISADQVAYGMYTSALSFPPENVKIYESDEIQRL</sequence>
<keyword evidence="2" id="KW-1185">Reference proteome</keyword>
<dbReference type="InterPro" id="IPR014843">
    <property type="entry name" value="Him1/Fmp52"/>
</dbReference>
<dbReference type="RefSeq" id="WP_341980952.1">
    <property type="nucleotide sequence ID" value="NZ_JBBYAF010000006.1"/>
</dbReference>
<evidence type="ECO:0000313" key="1">
    <source>
        <dbReference type="EMBL" id="MEL3971556.1"/>
    </source>
</evidence>
<dbReference type="SUPFAM" id="SSF51735">
    <property type="entry name" value="NAD(P)-binding Rossmann-fold domains"/>
    <property type="match status" value="1"/>
</dbReference>
<dbReference type="Gene3D" id="3.40.50.720">
    <property type="entry name" value="NAD(P)-binding Rossmann-like Domain"/>
    <property type="match status" value="1"/>
</dbReference>
<evidence type="ECO:0000313" key="2">
    <source>
        <dbReference type="Proteomes" id="UP001389717"/>
    </source>
</evidence>
<accession>A0ABU9K730</accession>
<gene>
    <name evidence="1" type="ORF">AAEO50_04615</name>
</gene>
<dbReference type="EMBL" id="JBBYAF010000006">
    <property type="protein sequence ID" value="MEL3971556.1"/>
    <property type="molecule type" value="Genomic_DNA"/>
</dbReference>
<organism evidence="1 2">
    <name type="scientific">Rossellomorea oryzaecorticis</name>
    <dbReference type="NCBI Taxonomy" id="1396505"/>
    <lineage>
        <taxon>Bacteria</taxon>
        <taxon>Bacillati</taxon>
        <taxon>Bacillota</taxon>
        <taxon>Bacilli</taxon>
        <taxon>Bacillales</taxon>
        <taxon>Bacillaceae</taxon>
        <taxon>Rossellomorea</taxon>
    </lineage>
</organism>
<comment type="caution">
    <text evidence="1">The sequence shown here is derived from an EMBL/GenBank/DDBJ whole genome shotgun (WGS) entry which is preliminary data.</text>
</comment>
<dbReference type="Pfam" id="PF08732">
    <property type="entry name" value="HIM1"/>
    <property type="match status" value="1"/>
</dbReference>
<reference evidence="1 2" key="1">
    <citation type="submission" date="2024-04" db="EMBL/GenBank/DDBJ databases">
        <title>Bacillus oryzaecorticis sp. nov., a moderately halophilic bacterium isolated from rice husks.</title>
        <authorList>
            <person name="Zhu H.-S."/>
        </authorList>
    </citation>
    <scope>NUCLEOTIDE SEQUENCE [LARGE SCALE GENOMIC DNA]</scope>
    <source>
        <strain evidence="1 2">ZC255</strain>
    </source>
</reference>
<dbReference type="Proteomes" id="UP001389717">
    <property type="component" value="Unassembled WGS sequence"/>
</dbReference>